<name>J9GZT4_9ZZZZ</name>
<accession>J9GZT4</accession>
<dbReference type="Pfam" id="PF00534">
    <property type="entry name" value="Glycos_transf_1"/>
    <property type="match status" value="1"/>
</dbReference>
<dbReference type="InterPro" id="IPR028098">
    <property type="entry name" value="Glyco_trans_4-like_N"/>
</dbReference>
<dbReference type="InterPro" id="IPR001296">
    <property type="entry name" value="Glyco_trans_1"/>
</dbReference>
<proteinExistence type="predicted"/>
<dbReference type="EMBL" id="AMCI01001140">
    <property type="protein sequence ID" value="EJX06495.1"/>
    <property type="molecule type" value="Genomic_DNA"/>
</dbReference>
<organism evidence="4">
    <name type="scientific">gut metagenome</name>
    <dbReference type="NCBI Taxonomy" id="749906"/>
    <lineage>
        <taxon>unclassified sequences</taxon>
        <taxon>metagenomes</taxon>
        <taxon>organismal metagenomes</taxon>
    </lineage>
</organism>
<gene>
    <name evidence="4" type="ORF">EVA_05399</name>
</gene>
<dbReference type="CDD" id="cd03801">
    <property type="entry name" value="GT4_PimA-like"/>
    <property type="match status" value="1"/>
</dbReference>
<comment type="caution">
    <text evidence="4">The sequence shown here is derived from an EMBL/GenBank/DDBJ whole genome shotgun (WGS) entry which is preliminary data.</text>
</comment>
<evidence type="ECO:0000259" key="3">
    <source>
        <dbReference type="Pfam" id="PF13439"/>
    </source>
</evidence>
<dbReference type="SUPFAM" id="SSF53756">
    <property type="entry name" value="UDP-Glycosyltransferase/glycogen phosphorylase"/>
    <property type="match status" value="1"/>
</dbReference>
<evidence type="ECO:0000256" key="1">
    <source>
        <dbReference type="ARBA" id="ARBA00022679"/>
    </source>
</evidence>
<feature type="domain" description="Glycosyl transferase family 1" evidence="2">
    <location>
        <begin position="170"/>
        <end position="327"/>
    </location>
</feature>
<dbReference type="Pfam" id="PF13439">
    <property type="entry name" value="Glyco_transf_4"/>
    <property type="match status" value="1"/>
</dbReference>
<dbReference type="GO" id="GO:0009103">
    <property type="term" value="P:lipopolysaccharide biosynthetic process"/>
    <property type="evidence" value="ECO:0007669"/>
    <property type="project" value="TreeGrafter"/>
</dbReference>
<sequence>MLSKEISSRVLSVGCSYKHPKGGVAQVLKNYEDYIFPTFNCVVTSGGNNKLEKLFRAVGGCIEMVAKLLFDRQIKIVHIHTASYNSFKRSSVFLNLANLFGKKTILHIHGGAFKEYYATNKPWISKVLNSSDAIITLSESWKEYYESITHGPIIFKLENIIGNPHDAVRESSDKCRFLFLGKVDKLKGIYDLLEVIYQHKASLADKIELHIGGGGEVDKLKELISKYKLDNIVFYEGFVSGDKKESLLANCDAYILPSYAEGLPVSILEAMSYGKPILATPVGGIPEIVTDNGILFQPGDLAAIYHALCLILNDTAKRQQMGRISKEMSEPFLPANIENKLAAIYHQLTK</sequence>
<reference evidence="4" key="1">
    <citation type="journal article" date="2012" name="PLoS ONE">
        <title>Gene sets for utilization of primary and secondary nutrition supplies in the distal gut of endangered iberian lynx.</title>
        <authorList>
            <person name="Alcaide M."/>
            <person name="Messina E."/>
            <person name="Richter M."/>
            <person name="Bargiela R."/>
            <person name="Peplies J."/>
            <person name="Huws S.A."/>
            <person name="Newbold C.J."/>
            <person name="Golyshin P.N."/>
            <person name="Simon M.A."/>
            <person name="Lopez G."/>
            <person name="Yakimov M.M."/>
            <person name="Ferrer M."/>
        </authorList>
    </citation>
    <scope>NUCLEOTIDE SEQUENCE</scope>
</reference>
<dbReference type="AlphaFoldDB" id="J9GZT4"/>
<dbReference type="PANTHER" id="PTHR46401:SF2">
    <property type="entry name" value="GLYCOSYLTRANSFERASE WBBK-RELATED"/>
    <property type="match status" value="1"/>
</dbReference>
<protein>
    <submittedName>
        <fullName evidence="4">Polysaccharide biosynthesis protein</fullName>
    </submittedName>
</protein>
<keyword evidence="1" id="KW-0808">Transferase</keyword>
<dbReference type="Gene3D" id="3.40.50.2000">
    <property type="entry name" value="Glycogen Phosphorylase B"/>
    <property type="match status" value="2"/>
</dbReference>
<feature type="domain" description="Glycosyltransferase subfamily 4-like N-terminal" evidence="3">
    <location>
        <begin position="51"/>
        <end position="147"/>
    </location>
</feature>
<dbReference type="PANTHER" id="PTHR46401">
    <property type="entry name" value="GLYCOSYLTRANSFERASE WBBK-RELATED"/>
    <property type="match status" value="1"/>
</dbReference>
<evidence type="ECO:0000313" key="4">
    <source>
        <dbReference type="EMBL" id="EJX06495.1"/>
    </source>
</evidence>
<dbReference type="GO" id="GO:0016757">
    <property type="term" value="F:glycosyltransferase activity"/>
    <property type="evidence" value="ECO:0007669"/>
    <property type="project" value="InterPro"/>
</dbReference>
<evidence type="ECO:0000259" key="2">
    <source>
        <dbReference type="Pfam" id="PF00534"/>
    </source>
</evidence>